<dbReference type="Pfam" id="PF00078">
    <property type="entry name" value="RVT_1"/>
    <property type="match status" value="1"/>
</dbReference>
<proteinExistence type="predicted"/>
<keyword evidence="3" id="KW-1185">Reference proteome</keyword>
<dbReference type="RefSeq" id="XP_013439000.1">
    <property type="nucleotide sequence ID" value="XM_013583546.1"/>
</dbReference>
<sequence length="541" mass="61558">MLFSRIKYFYRLKRRGKKSLYMTYYDLKNAFGSIPHQLIHVVLQYQRLPQHVREVIADLYQGASFCISTREGCTGRIDNQWGVKQRCLLSPIIFNLAIEPFLQRLTACNEGLEMRTTNGKPPVMVSHTTYADDLKTVAATRSGISKLHQVVEDFLQWTGLEANPSKCATVGWKVHAAKQLRDPVKLTLHKEILPVVKLGEAYKYLGVKDALESPVHHNQILSVMRKAKKHISRLLRSEVLPWEKLDALRTFVLSRLDYHLRHCYPYKQHLVAFDTHVRASLKAAFKLPKSTVKEVFHQPIPHGGMGCTSIQTTAAATQIGHGIQALNSPDDMIRAVAEGQKADGAALDQKQLIRSIKQHIVEQQRDVWKEKVDQGYSVAYQTADSNSFLLGTTRLKPEEIIFAIRARPAQLPTRAYLKRIGVTKVSRCRHCTADPESLAHILNHCPHNIDSKIKARHNKAVERIRTAIKHSAGNREKTLLIDSCPDDKETRLRPDITLQDERTKTIKIADVAVVFEDYKKNSLGSSCIQKEEIYKDLKTRF</sequence>
<dbReference type="SUPFAM" id="SSF56672">
    <property type="entry name" value="DNA/RNA polymerases"/>
    <property type="match status" value="1"/>
</dbReference>
<evidence type="ECO:0000313" key="3">
    <source>
        <dbReference type="Proteomes" id="UP000030754"/>
    </source>
</evidence>
<reference evidence="2" key="1">
    <citation type="submission" date="2013-10" db="EMBL/GenBank/DDBJ databases">
        <title>Genomic analysis of the causative agents of coccidiosis in chickens.</title>
        <authorList>
            <person name="Reid A.J."/>
            <person name="Blake D."/>
            <person name="Billington K."/>
            <person name="Browne H."/>
            <person name="Dunn M."/>
            <person name="Hung S."/>
            <person name="Kawahara F."/>
            <person name="Miranda-Saavedra D."/>
            <person name="Mourier T."/>
            <person name="Nagra H."/>
            <person name="Otto T.D."/>
            <person name="Rawlings N."/>
            <person name="Sanchez A."/>
            <person name="Sanders M."/>
            <person name="Subramaniam C."/>
            <person name="Tay Y."/>
            <person name="Dear P."/>
            <person name="Doerig C."/>
            <person name="Gruber A."/>
            <person name="Parkinson J."/>
            <person name="Shirley M."/>
            <person name="Wan K.L."/>
            <person name="Berriman M."/>
            <person name="Tomley F."/>
            <person name="Pain A."/>
        </authorList>
    </citation>
    <scope>NUCLEOTIDE SEQUENCE [LARGE SCALE GENOMIC DNA]</scope>
    <source>
        <strain evidence="2">Houghton</strain>
    </source>
</reference>
<gene>
    <name evidence="2" type="ORF">ENH_00085120</name>
</gene>
<dbReference type="InterPro" id="IPR000477">
    <property type="entry name" value="RT_dom"/>
</dbReference>
<dbReference type="Proteomes" id="UP000030754">
    <property type="component" value="Unassembled WGS sequence"/>
</dbReference>
<evidence type="ECO:0000259" key="1">
    <source>
        <dbReference type="PROSITE" id="PS50878"/>
    </source>
</evidence>
<name>U6N5H4_9EIME</name>
<dbReference type="OrthoDB" id="346743at2759"/>
<dbReference type="GeneID" id="25478639"/>
<dbReference type="AlphaFoldDB" id="U6N5H4"/>
<organism evidence="2 3">
    <name type="scientific">Eimeria necatrix</name>
    <dbReference type="NCBI Taxonomy" id="51315"/>
    <lineage>
        <taxon>Eukaryota</taxon>
        <taxon>Sar</taxon>
        <taxon>Alveolata</taxon>
        <taxon>Apicomplexa</taxon>
        <taxon>Conoidasida</taxon>
        <taxon>Coccidia</taxon>
        <taxon>Eucoccidiorida</taxon>
        <taxon>Eimeriorina</taxon>
        <taxon>Eimeriidae</taxon>
        <taxon>Eimeria</taxon>
    </lineage>
</organism>
<reference evidence="2" key="2">
    <citation type="submission" date="2013-10" db="EMBL/GenBank/DDBJ databases">
        <authorList>
            <person name="Aslett M."/>
        </authorList>
    </citation>
    <scope>NUCLEOTIDE SEQUENCE [LARGE SCALE GENOMIC DNA]</scope>
    <source>
        <strain evidence="2">Houghton</strain>
    </source>
</reference>
<protein>
    <recommendedName>
        <fullName evidence="1">Reverse transcriptase domain-containing protein</fullName>
    </recommendedName>
</protein>
<evidence type="ECO:0000313" key="2">
    <source>
        <dbReference type="EMBL" id="CDJ70534.1"/>
    </source>
</evidence>
<feature type="domain" description="Reverse transcriptase" evidence="1">
    <location>
        <begin position="1"/>
        <end position="209"/>
    </location>
</feature>
<dbReference type="VEuPathDB" id="ToxoDB:ENH_00085120"/>
<dbReference type="PANTHER" id="PTHR35450">
    <property type="entry name" value="REVERSE TRANSCRIPTASE DOMAIN-CONTAINING PROTEIN"/>
    <property type="match status" value="1"/>
</dbReference>
<dbReference type="PROSITE" id="PS50878">
    <property type="entry name" value="RT_POL"/>
    <property type="match status" value="1"/>
</dbReference>
<dbReference type="EMBL" id="HG725993">
    <property type="protein sequence ID" value="CDJ70534.1"/>
    <property type="molecule type" value="Genomic_DNA"/>
</dbReference>
<accession>U6N5H4</accession>
<dbReference type="InterPro" id="IPR043502">
    <property type="entry name" value="DNA/RNA_pol_sf"/>
</dbReference>
<dbReference type="PANTHER" id="PTHR35450:SF2">
    <property type="entry name" value="REVERSE TRANSCRIPTASE DOMAIN-CONTAINING PROTEIN"/>
    <property type="match status" value="1"/>
</dbReference>